<evidence type="ECO:0000313" key="2">
    <source>
        <dbReference type="RefSeq" id="XP_075087884.1"/>
    </source>
</evidence>
<organism evidence="1 2">
    <name type="scientific">Nicotiana tabacum</name>
    <name type="common">Common tobacco</name>
    <dbReference type="NCBI Taxonomy" id="4097"/>
    <lineage>
        <taxon>Eukaryota</taxon>
        <taxon>Viridiplantae</taxon>
        <taxon>Streptophyta</taxon>
        <taxon>Embryophyta</taxon>
        <taxon>Tracheophyta</taxon>
        <taxon>Spermatophyta</taxon>
        <taxon>Magnoliopsida</taxon>
        <taxon>eudicotyledons</taxon>
        <taxon>Gunneridae</taxon>
        <taxon>Pentapetalae</taxon>
        <taxon>asterids</taxon>
        <taxon>lamiids</taxon>
        <taxon>Solanales</taxon>
        <taxon>Solanaceae</taxon>
        <taxon>Nicotianoideae</taxon>
        <taxon>Nicotianeae</taxon>
        <taxon>Nicotiana</taxon>
    </lineage>
</organism>
<dbReference type="Proteomes" id="UP000790787">
    <property type="component" value="Chromosome 15"/>
</dbReference>
<reference evidence="2" key="2">
    <citation type="submission" date="2025-08" db="UniProtKB">
        <authorList>
            <consortium name="RefSeq"/>
        </authorList>
    </citation>
    <scope>IDENTIFICATION</scope>
    <source>
        <tissue evidence="2">Leaf</tissue>
    </source>
</reference>
<dbReference type="RefSeq" id="XP_075087884.1">
    <property type="nucleotide sequence ID" value="XM_075231783.1"/>
</dbReference>
<keyword evidence="1" id="KW-1185">Reference proteome</keyword>
<proteinExistence type="predicted"/>
<evidence type="ECO:0000313" key="1">
    <source>
        <dbReference type="Proteomes" id="UP000790787"/>
    </source>
</evidence>
<reference evidence="1" key="1">
    <citation type="journal article" date="2014" name="Nat. Commun.">
        <title>The tobacco genome sequence and its comparison with those of tomato and potato.</title>
        <authorList>
            <person name="Sierro N."/>
            <person name="Battey J.N."/>
            <person name="Ouadi S."/>
            <person name="Bakaher N."/>
            <person name="Bovet L."/>
            <person name="Willig A."/>
            <person name="Goepfert S."/>
            <person name="Peitsch M.C."/>
            <person name="Ivanov N.V."/>
        </authorList>
    </citation>
    <scope>NUCLEOTIDE SEQUENCE [LARGE SCALE GENOMIC DNA]</scope>
</reference>
<name>A0AC58SSF4_TOBAC</name>
<protein>
    <submittedName>
        <fullName evidence="2">Polygalacturonase-like</fullName>
    </submittedName>
</protein>
<gene>
    <name evidence="2" type="primary">LOC107800393</name>
</gene>
<accession>A0AC58SSF4</accession>
<sequence length="220" mass="23207">MENPIFSLLLISLLSIFLTEAIADVVTLNVINLGAKPDGQTDSTRALLTAWAAACGSLKPATIFVPQGKYLVKQAHFKGKCKNRAITFQIDGTLIAPSDYNVIGNSKNWIMFQGVDGVSIHGGILDGQGTSLWSCKASGKNCPSGANVSGVTISDVTYQDIHGSSATRVAMKFDCSKRNPCRGIKLEDVHLTYKNQPAAQASCANAAGTTSGIIQPTSCL</sequence>